<proteinExistence type="predicted"/>
<evidence type="ECO:0000256" key="2">
    <source>
        <dbReference type="SAM" id="MobiDB-lite"/>
    </source>
</evidence>
<accession>A0A0K0CZD8</accession>
<reference evidence="4" key="2">
    <citation type="submission" date="2017-02" db="UniProtKB">
        <authorList>
            <consortium name="WormBaseParasite"/>
        </authorList>
    </citation>
    <scope>IDENTIFICATION</scope>
</reference>
<evidence type="ECO:0000256" key="1">
    <source>
        <dbReference type="SAM" id="Coils"/>
    </source>
</evidence>
<feature type="region of interest" description="Disordered" evidence="2">
    <location>
        <begin position="125"/>
        <end position="154"/>
    </location>
</feature>
<sequence>LEQWETSELNELITRLEDKRLESPYQEHSHEGSIRINGEGVHDHALIKRLHEVEMRMADLRGENDKLKQDLEYFKSEINLPGNSSSHEVFTGGTTFTSPQCKPVESISIPPLDISESLGNLPSKKGAISTIHCSPSSSQGGPESNRQDDDEGVPRASRRLTWIAGDESIVAKGNPAVKWLPSSQPVFIYEIGIIDMARKSAKRVNTWVMVNCTFV</sequence>
<feature type="coiled-coil region" evidence="1">
    <location>
        <begin position="50"/>
        <end position="77"/>
    </location>
</feature>
<evidence type="ECO:0000313" key="3">
    <source>
        <dbReference type="Proteomes" id="UP000035642"/>
    </source>
</evidence>
<dbReference type="AlphaFoldDB" id="A0A0K0CZD8"/>
<feature type="compositionally biased region" description="Polar residues" evidence="2">
    <location>
        <begin position="131"/>
        <end position="144"/>
    </location>
</feature>
<dbReference type="WBParaSite" id="ACAC_0000308101-mRNA-1">
    <property type="protein sequence ID" value="ACAC_0000308101-mRNA-1"/>
    <property type="gene ID" value="ACAC_0000308101"/>
</dbReference>
<dbReference type="Proteomes" id="UP000035642">
    <property type="component" value="Unassembled WGS sequence"/>
</dbReference>
<keyword evidence="1" id="KW-0175">Coiled coil</keyword>
<organism evidence="3 4">
    <name type="scientific">Angiostrongylus cantonensis</name>
    <name type="common">Rat lungworm</name>
    <dbReference type="NCBI Taxonomy" id="6313"/>
    <lineage>
        <taxon>Eukaryota</taxon>
        <taxon>Metazoa</taxon>
        <taxon>Ecdysozoa</taxon>
        <taxon>Nematoda</taxon>
        <taxon>Chromadorea</taxon>
        <taxon>Rhabditida</taxon>
        <taxon>Rhabditina</taxon>
        <taxon>Rhabditomorpha</taxon>
        <taxon>Strongyloidea</taxon>
        <taxon>Metastrongylidae</taxon>
        <taxon>Angiostrongylus</taxon>
    </lineage>
</organism>
<evidence type="ECO:0000313" key="4">
    <source>
        <dbReference type="WBParaSite" id="ACAC_0000308101-mRNA-1"/>
    </source>
</evidence>
<keyword evidence="3" id="KW-1185">Reference proteome</keyword>
<name>A0A0K0CZD8_ANGCA</name>
<protein>
    <submittedName>
        <fullName evidence="4">Transposase_23 domain-containing protein</fullName>
    </submittedName>
</protein>
<reference evidence="3" key="1">
    <citation type="submission" date="2012-09" db="EMBL/GenBank/DDBJ databases">
        <authorList>
            <person name="Martin A.A."/>
        </authorList>
    </citation>
    <scope>NUCLEOTIDE SEQUENCE</scope>
</reference>